<name>A0A2T0YYU1_9ACTN</name>
<keyword evidence="2" id="KW-1185">Reference proteome</keyword>
<evidence type="ECO:0000313" key="1">
    <source>
        <dbReference type="EMBL" id="PRZ29267.1"/>
    </source>
</evidence>
<accession>A0A2T0YYU1</accession>
<dbReference type="OrthoDB" id="3205934at2"/>
<organism evidence="1 2">
    <name type="scientific">Antricoccus suffuscus</name>
    <dbReference type="NCBI Taxonomy" id="1629062"/>
    <lineage>
        <taxon>Bacteria</taxon>
        <taxon>Bacillati</taxon>
        <taxon>Actinomycetota</taxon>
        <taxon>Actinomycetes</taxon>
        <taxon>Geodermatophilales</taxon>
        <taxon>Antricoccaceae</taxon>
        <taxon>Antricoccus</taxon>
    </lineage>
</organism>
<dbReference type="SUPFAM" id="SSF53474">
    <property type="entry name" value="alpha/beta-Hydrolases"/>
    <property type="match status" value="1"/>
</dbReference>
<dbReference type="RefSeq" id="WP_146135489.1">
    <property type="nucleotide sequence ID" value="NZ_PVUE01000034.1"/>
</dbReference>
<comment type="caution">
    <text evidence="1">The sequence shown here is derived from an EMBL/GenBank/DDBJ whole genome shotgun (WGS) entry which is preliminary data.</text>
</comment>
<protein>
    <submittedName>
        <fullName evidence="1">Pimeloyl-ACP methyl ester carboxylesterase</fullName>
    </submittedName>
</protein>
<reference evidence="1 2" key="1">
    <citation type="submission" date="2018-03" db="EMBL/GenBank/DDBJ databases">
        <title>Genomic Encyclopedia of Archaeal and Bacterial Type Strains, Phase II (KMG-II): from individual species to whole genera.</title>
        <authorList>
            <person name="Goeker M."/>
        </authorList>
    </citation>
    <scope>NUCLEOTIDE SEQUENCE [LARGE SCALE GENOMIC DNA]</scope>
    <source>
        <strain evidence="1 2">DSM 100065</strain>
    </source>
</reference>
<proteinExistence type="predicted"/>
<dbReference type="InterPro" id="IPR029058">
    <property type="entry name" value="AB_hydrolase_fold"/>
</dbReference>
<dbReference type="Gene3D" id="3.40.50.1820">
    <property type="entry name" value="alpha/beta hydrolase"/>
    <property type="match status" value="1"/>
</dbReference>
<gene>
    <name evidence="1" type="ORF">CLV47_1347</name>
</gene>
<dbReference type="AlphaFoldDB" id="A0A2T0YYU1"/>
<dbReference type="Proteomes" id="UP000237752">
    <property type="component" value="Unassembled WGS sequence"/>
</dbReference>
<sequence>MVAAPSLKYLKSPGVTSPASIEYAEFGSGVPVTLFMHGLGGGIDDTRPLASGVPGTKVFMHARSHGGSSDAAAGVTYDDLAADAWQVAETVGATQIFGVSLGSATLLRMLAQQPMHFDAIGVYLPAAVTEPRPSSPTTRLLLSGMAHEELRRAVIDLIGLDMPADRRTRPDAQRWLATRADRLLRDGISDLLHVVESEAPIASPAQLERVLAPSIVIGAEGDPTHFVQTAHQLADVLPDATLRIFTESAPLWTARAEVRAAVTSVLGRAA</sequence>
<dbReference type="EMBL" id="PVUE01000034">
    <property type="protein sequence ID" value="PRZ29267.1"/>
    <property type="molecule type" value="Genomic_DNA"/>
</dbReference>
<evidence type="ECO:0000313" key="2">
    <source>
        <dbReference type="Proteomes" id="UP000237752"/>
    </source>
</evidence>